<evidence type="ECO:0000313" key="2">
    <source>
        <dbReference type="EMBL" id="CAF0950310.1"/>
    </source>
</evidence>
<dbReference type="InterPro" id="IPR040676">
    <property type="entry name" value="DUF5641"/>
</dbReference>
<feature type="domain" description="DUF5641" evidence="1">
    <location>
        <begin position="39"/>
        <end position="118"/>
    </location>
</feature>
<dbReference type="Pfam" id="PF18701">
    <property type="entry name" value="DUF5641"/>
    <property type="match status" value="1"/>
</dbReference>
<dbReference type="Proteomes" id="UP000663829">
    <property type="component" value="Unassembled WGS sequence"/>
</dbReference>
<protein>
    <recommendedName>
        <fullName evidence="1">DUF5641 domain-containing protein</fullName>
    </recommendedName>
</protein>
<organism evidence="2 4">
    <name type="scientific">Didymodactylos carnosus</name>
    <dbReference type="NCBI Taxonomy" id="1234261"/>
    <lineage>
        <taxon>Eukaryota</taxon>
        <taxon>Metazoa</taxon>
        <taxon>Spiralia</taxon>
        <taxon>Gnathifera</taxon>
        <taxon>Rotifera</taxon>
        <taxon>Eurotatoria</taxon>
        <taxon>Bdelloidea</taxon>
        <taxon>Philodinida</taxon>
        <taxon>Philodinidae</taxon>
        <taxon>Didymodactylos</taxon>
    </lineage>
</organism>
<dbReference type="OrthoDB" id="6020750at2759"/>
<dbReference type="Proteomes" id="UP000681722">
    <property type="component" value="Unassembled WGS sequence"/>
</dbReference>
<dbReference type="EMBL" id="CAJNOQ010002298">
    <property type="protein sequence ID" value="CAF0950310.1"/>
    <property type="molecule type" value="Genomic_DNA"/>
</dbReference>
<keyword evidence="4" id="KW-1185">Reference proteome</keyword>
<dbReference type="AlphaFoldDB" id="A0A814CZW4"/>
<name>A0A814CZW4_9BILA</name>
<gene>
    <name evidence="2" type="ORF">GPM918_LOCUS11203</name>
    <name evidence="3" type="ORF">SRO942_LOCUS11202</name>
</gene>
<proteinExistence type="predicted"/>
<evidence type="ECO:0000313" key="4">
    <source>
        <dbReference type="Proteomes" id="UP000663829"/>
    </source>
</evidence>
<evidence type="ECO:0000259" key="1">
    <source>
        <dbReference type="Pfam" id="PF18701"/>
    </source>
</evidence>
<dbReference type="EMBL" id="CAJOBC010002297">
    <property type="protein sequence ID" value="CAF3726008.1"/>
    <property type="molecule type" value="Genomic_DNA"/>
</dbReference>
<reference evidence="2" key="1">
    <citation type="submission" date="2021-02" db="EMBL/GenBank/DDBJ databases">
        <authorList>
            <person name="Nowell W R."/>
        </authorList>
    </citation>
    <scope>NUCLEOTIDE SEQUENCE</scope>
</reference>
<comment type="caution">
    <text evidence="2">The sequence shown here is derived from an EMBL/GenBank/DDBJ whole genome shotgun (WGS) entry which is preliminary data.</text>
</comment>
<sequence>MLLNWKTLRTPLQFQIMTLLKLCITCPVYVALFDYNQVRDDYLLSLRERKNGNKIRRVACDVPQVGQAVLTKENLPRGLWKIGLVQRILPGVDGEVRSAVVRTPKSKQFNRSIKLLYPLECINKGEKVVEKVTDINNGEEEEKEQIKLKSKRGTADRARKPISELFRRECRAQRDFDN</sequence>
<evidence type="ECO:0000313" key="3">
    <source>
        <dbReference type="EMBL" id="CAF3726008.1"/>
    </source>
</evidence>
<accession>A0A814CZW4</accession>